<sequence length="365" mass="40112">MMYRIFYIGLAIILLSACHNSTATTTNSQDTSTCIISTGLKPLIQLTPLSEAPVHGELELTGSVSYDQDHLYRYQSLASGVVKDVRFNLGDYVIKGQVLAEIRTTELSDQSAGLRKAEAALTLSERQLRATGSLHDDGIASDKELLEAQNEVAADKLEINRIKETLTIQGGSVDKGVLLIHAPMSGYIVGKKMTTGYQVNAGDDDLFIISDLKKVWVMANVYAAQLGMVKVGQEVAISTTAYPGKVFAGKIARLSNIFDPEEKVMKAVVEIDNAGLELKPDMMVSVNVHMNMEEKALAVPLNAVIFDDDTYHVVAYHGDCDVRELTISPLSHDKQFYYVNEDVLHKGDTIISRNQLLIYNQLKGR</sequence>
<dbReference type="NCBIfam" id="TIGR01730">
    <property type="entry name" value="RND_mfp"/>
    <property type="match status" value="1"/>
</dbReference>
<evidence type="ECO:0000313" key="7">
    <source>
        <dbReference type="Proteomes" id="UP000261174"/>
    </source>
</evidence>
<dbReference type="PANTHER" id="PTHR30097:SF4">
    <property type="entry name" value="SLR6042 PROTEIN"/>
    <property type="match status" value="1"/>
</dbReference>
<dbReference type="PROSITE" id="PS51257">
    <property type="entry name" value="PROKAR_LIPOPROTEIN"/>
    <property type="match status" value="1"/>
</dbReference>
<reference evidence="6 7" key="1">
    <citation type="submission" date="2018-08" db="EMBL/GenBank/DDBJ databases">
        <title>Chitinophaga sp. K20C18050901, a novel bacterium isolated from forest soil.</title>
        <authorList>
            <person name="Wang C."/>
        </authorList>
    </citation>
    <scope>NUCLEOTIDE SEQUENCE [LARGE SCALE GENOMIC DNA]</scope>
    <source>
        <strain evidence="6 7">K20C18050901</strain>
    </source>
</reference>
<dbReference type="SUPFAM" id="SSF111369">
    <property type="entry name" value="HlyD-like secretion proteins"/>
    <property type="match status" value="1"/>
</dbReference>
<dbReference type="FunFam" id="2.40.30.170:FF:000010">
    <property type="entry name" value="Efflux RND transporter periplasmic adaptor subunit"/>
    <property type="match status" value="1"/>
</dbReference>
<comment type="similarity">
    <text evidence="1">Belongs to the membrane fusion protein (MFP) (TC 8.A.1) family.</text>
</comment>
<keyword evidence="3" id="KW-0732">Signal</keyword>
<dbReference type="AlphaFoldDB" id="A0A3E1P7Q0"/>
<protein>
    <submittedName>
        <fullName evidence="6">Efflux RND transporter periplasmic adaptor subunit</fullName>
    </submittedName>
</protein>
<organism evidence="6 7">
    <name type="scientific">Chitinophaga silvisoli</name>
    <dbReference type="NCBI Taxonomy" id="2291814"/>
    <lineage>
        <taxon>Bacteria</taxon>
        <taxon>Pseudomonadati</taxon>
        <taxon>Bacteroidota</taxon>
        <taxon>Chitinophagia</taxon>
        <taxon>Chitinophagales</taxon>
        <taxon>Chitinophagaceae</taxon>
        <taxon>Chitinophaga</taxon>
    </lineage>
</organism>
<keyword evidence="7" id="KW-1185">Reference proteome</keyword>
<feature type="signal peptide" evidence="3">
    <location>
        <begin position="1"/>
        <end position="23"/>
    </location>
</feature>
<dbReference type="GO" id="GO:0022857">
    <property type="term" value="F:transmembrane transporter activity"/>
    <property type="evidence" value="ECO:0007669"/>
    <property type="project" value="InterPro"/>
</dbReference>
<feature type="domain" description="CzcB-like barrel-sandwich hybrid" evidence="5">
    <location>
        <begin position="78"/>
        <end position="211"/>
    </location>
</feature>
<feature type="chain" id="PRO_5017711432" evidence="3">
    <location>
        <begin position="24"/>
        <end position="365"/>
    </location>
</feature>
<dbReference type="Pfam" id="PF25973">
    <property type="entry name" value="BSH_CzcB"/>
    <property type="match status" value="1"/>
</dbReference>
<evidence type="ECO:0000259" key="4">
    <source>
        <dbReference type="Pfam" id="PF25954"/>
    </source>
</evidence>
<evidence type="ECO:0000259" key="5">
    <source>
        <dbReference type="Pfam" id="PF25973"/>
    </source>
</evidence>
<proteinExistence type="inferred from homology"/>
<accession>A0A3E1P7Q0</accession>
<dbReference type="Pfam" id="PF25954">
    <property type="entry name" value="Beta-barrel_RND_2"/>
    <property type="match status" value="1"/>
</dbReference>
<dbReference type="GO" id="GO:0030313">
    <property type="term" value="C:cell envelope"/>
    <property type="evidence" value="ECO:0007669"/>
    <property type="project" value="TreeGrafter"/>
</dbReference>
<dbReference type="RefSeq" id="WP_116851506.1">
    <property type="nucleotide sequence ID" value="NZ_QTJV01000001.1"/>
</dbReference>
<dbReference type="InterPro" id="IPR051909">
    <property type="entry name" value="MFP_Cation_Efflux"/>
</dbReference>
<keyword evidence="2" id="KW-0813">Transport</keyword>
<evidence type="ECO:0000313" key="6">
    <source>
        <dbReference type="EMBL" id="RFM36177.1"/>
    </source>
</evidence>
<name>A0A3E1P7Q0_9BACT</name>
<evidence type="ECO:0000256" key="1">
    <source>
        <dbReference type="ARBA" id="ARBA00009477"/>
    </source>
</evidence>
<evidence type="ECO:0000256" key="2">
    <source>
        <dbReference type="ARBA" id="ARBA00022448"/>
    </source>
</evidence>
<dbReference type="Gene3D" id="1.10.287.470">
    <property type="entry name" value="Helix hairpin bin"/>
    <property type="match status" value="1"/>
</dbReference>
<dbReference type="InterPro" id="IPR058792">
    <property type="entry name" value="Beta-barrel_RND_2"/>
</dbReference>
<dbReference type="Gene3D" id="2.40.30.170">
    <property type="match status" value="1"/>
</dbReference>
<dbReference type="GO" id="GO:0016020">
    <property type="term" value="C:membrane"/>
    <property type="evidence" value="ECO:0007669"/>
    <property type="project" value="InterPro"/>
</dbReference>
<dbReference type="GO" id="GO:0060003">
    <property type="term" value="P:copper ion export"/>
    <property type="evidence" value="ECO:0007669"/>
    <property type="project" value="TreeGrafter"/>
</dbReference>
<feature type="domain" description="CusB-like beta-barrel" evidence="4">
    <location>
        <begin position="214"/>
        <end position="289"/>
    </location>
</feature>
<dbReference type="EMBL" id="QTJV01000001">
    <property type="protein sequence ID" value="RFM36177.1"/>
    <property type="molecule type" value="Genomic_DNA"/>
</dbReference>
<comment type="caution">
    <text evidence="6">The sequence shown here is derived from an EMBL/GenBank/DDBJ whole genome shotgun (WGS) entry which is preliminary data.</text>
</comment>
<dbReference type="InterPro" id="IPR006143">
    <property type="entry name" value="RND_pump_MFP"/>
</dbReference>
<gene>
    <name evidence="6" type="ORF">DXN04_01320</name>
</gene>
<dbReference type="OrthoDB" id="9806939at2"/>
<dbReference type="Proteomes" id="UP000261174">
    <property type="component" value="Unassembled WGS sequence"/>
</dbReference>
<evidence type="ECO:0000256" key="3">
    <source>
        <dbReference type="SAM" id="SignalP"/>
    </source>
</evidence>
<dbReference type="InterPro" id="IPR058647">
    <property type="entry name" value="BSH_CzcB-like"/>
</dbReference>
<dbReference type="Gene3D" id="2.40.50.100">
    <property type="match status" value="1"/>
</dbReference>
<dbReference type="GO" id="GO:0015679">
    <property type="term" value="P:plasma membrane copper ion transport"/>
    <property type="evidence" value="ECO:0007669"/>
    <property type="project" value="TreeGrafter"/>
</dbReference>
<dbReference type="PANTHER" id="PTHR30097">
    <property type="entry name" value="CATION EFFLUX SYSTEM PROTEIN CUSB"/>
    <property type="match status" value="1"/>
</dbReference>